<proteinExistence type="predicted"/>
<evidence type="ECO:0000313" key="3">
    <source>
        <dbReference type="Proteomes" id="UP000009134"/>
    </source>
</evidence>
<feature type="chain" id="PRO_5004207949" description="Porin domain-containing protein" evidence="1">
    <location>
        <begin position="30"/>
        <end position="251"/>
    </location>
</feature>
<dbReference type="EMBL" id="CP000248">
    <property type="protein sequence ID" value="ABD26444.1"/>
    <property type="molecule type" value="Genomic_DNA"/>
</dbReference>
<dbReference type="HOGENOM" id="CLU_1218748_0_0_5"/>
<dbReference type="SUPFAM" id="SSF56935">
    <property type="entry name" value="Porins"/>
    <property type="match status" value="1"/>
</dbReference>
<dbReference type="InterPro" id="IPR010239">
    <property type="entry name" value="CHP02001"/>
</dbReference>
<reference evidence="3" key="1">
    <citation type="submission" date="2006-01" db="EMBL/GenBank/DDBJ databases">
        <title>Complete sequence of Novosphingobium aromaticivorans DSM 12444.</title>
        <authorList>
            <consortium name="US DOE Joint Genome Institute"/>
            <person name="Copeland A."/>
            <person name="Lucas S."/>
            <person name="Lapidus A."/>
            <person name="Barry K."/>
            <person name="Detter J.C."/>
            <person name="Glavina T."/>
            <person name="Hammon N."/>
            <person name="Israni S."/>
            <person name="Pitluck S."/>
            <person name="Chain P."/>
            <person name="Malfatti S."/>
            <person name="Shin M."/>
            <person name="Vergez L."/>
            <person name="Schmutz J."/>
            <person name="Larimer F."/>
            <person name="Land M."/>
            <person name="Kyrpides N."/>
            <person name="Ivanova N."/>
            <person name="Fredrickson J."/>
            <person name="Balkwill D."/>
            <person name="Romine M.F."/>
            <person name="Richardson P."/>
        </authorList>
    </citation>
    <scope>NUCLEOTIDE SEQUENCE [LARGE SCALE GENOMIC DNA]</scope>
    <source>
        <strain evidence="3">ATCC 700278 / DSM 12444 / CCUG 56034 / CIP 105152 / NBRC 16084 / F199</strain>
    </source>
</reference>
<organism evidence="2 3">
    <name type="scientific">Novosphingobium aromaticivorans (strain ATCC 700278 / DSM 12444 / CCUG 56034 / CIP 105152 / NBRC 16084 / F199)</name>
    <dbReference type="NCBI Taxonomy" id="279238"/>
    <lineage>
        <taxon>Bacteria</taxon>
        <taxon>Pseudomonadati</taxon>
        <taxon>Pseudomonadota</taxon>
        <taxon>Alphaproteobacteria</taxon>
        <taxon>Sphingomonadales</taxon>
        <taxon>Sphingomonadaceae</taxon>
        <taxon>Novosphingobium</taxon>
    </lineage>
</organism>
<accession>Q2G6S9</accession>
<dbReference type="KEGG" id="nar:Saro_2005"/>
<dbReference type="Gene3D" id="2.40.160.10">
    <property type="entry name" value="Porin"/>
    <property type="match status" value="1"/>
</dbReference>
<dbReference type="RefSeq" id="WP_011445653.1">
    <property type="nucleotide sequence ID" value="NC_007794.1"/>
</dbReference>
<dbReference type="AlphaFoldDB" id="Q2G6S9"/>
<protein>
    <recommendedName>
        <fullName evidence="4">Porin domain-containing protein</fullName>
    </recommendedName>
</protein>
<dbReference type="Pfam" id="PF09694">
    <property type="entry name" value="Gcw_chp"/>
    <property type="match status" value="1"/>
</dbReference>
<dbReference type="InterPro" id="IPR023614">
    <property type="entry name" value="Porin_dom_sf"/>
</dbReference>
<dbReference type="STRING" id="279238.Saro_2005"/>
<evidence type="ECO:0000313" key="2">
    <source>
        <dbReference type="EMBL" id="ABD26444.1"/>
    </source>
</evidence>
<gene>
    <name evidence="2" type="ordered locus">Saro_2005</name>
</gene>
<name>Q2G6S9_NOVAD</name>
<dbReference type="eggNOG" id="ENOG5031B67">
    <property type="taxonomic scope" value="Bacteria"/>
</dbReference>
<dbReference type="Proteomes" id="UP000009134">
    <property type="component" value="Chromosome"/>
</dbReference>
<keyword evidence="3" id="KW-1185">Reference proteome</keyword>
<sequence>MTGIGSRTVCARGALVVLGVMAAAPSVHAQSVDAGVEASTDEVRRGLSWSDGEISASADALVGFGGFDASARVSMLRKSDRHANADVVADLALGRDWDLSGFTVRTEAIGHVFGGADASMDYVELGLGARYSIGPLQVGAGAFYAPSQDAIGGDNLYLRASANFGVPALPVSLSASVGHTTGDTKDARSARLRPLGDYTDWKLGVEYNQFPFTIGVDYAGTDVDTSRVPLSPYADLKHAGDRVVGRVRLSF</sequence>
<feature type="signal peptide" evidence="1">
    <location>
        <begin position="1"/>
        <end position="29"/>
    </location>
</feature>
<evidence type="ECO:0000256" key="1">
    <source>
        <dbReference type="SAM" id="SignalP"/>
    </source>
</evidence>
<evidence type="ECO:0008006" key="4">
    <source>
        <dbReference type="Google" id="ProtNLM"/>
    </source>
</evidence>
<keyword evidence="1" id="KW-0732">Signal</keyword>